<sequence length="273" mass="30510">MPSDSKYDVEKLDNTNYYDWAYAQKLQLIKKRLWDTVNGNDTKPLGSPNHVTVKAWVRKDEEALATVVGNVHKSQYHLTCPATTSKMAWDALEQYHTTTGLGSIVATWRQLFRMKKAEEGVSLRDHIGMIQSTVDKLKSLGEDCSDRQVIAIIMETLPSSYESLIIALDSHPSHNKLEYVISRIFNEEVRQKEEHDHATAISSSSMASDQALLASARRAPIDRSTITCHTCGQKGHFKNECGTFPFNQIPATANANMAQALSAYISHNEVTAL</sequence>
<evidence type="ECO:0000313" key="4">
    <source>
        <dbReference type="EMBL" id="SJL10340.1"/>
    </source>
</evidence>
<evidence type="ECO:0000259" key="3">
    <source>
        <dbReference type="PROSITE" id="PS50158"/>
    </source>
</evidence>
<dbReference type="PROSITE" id="PS50158">
    <property type="entry name" value="ZF_CCHC"/>
    <property type="match status" value="1"/>
</dbReference>
<proteinExistence type="predicted"/>
<dbReference type="Pfam" id="PF00098">
    <property type="entry name" value="zf-CCHC"/>
    <property type="match status" value="1"/>
</dbReference>
<dbReference type="OMA" id="DCWELRN"/>
<dbReference type="PANTHER" id="PTHR35317">
    <property type="entry name" value="OS04G0629600 PROTEIN"/>
    <property type="match status" value="1"/>
</dbReference>
<keyword evidence="2" id="KW-0862">Zinc</keyword>
<keyword evidence="2" id="KW-0863">Zinc-finger</keyword>
<dbReference type="InterPro" id="IPR036875">
    <property type="entry name" value="Znf_CCHC_sf"/>
</dbReference>
<dbReference type="Gene3D" id="4.10.60.10">
    <property type="entry name" value="Zinc finger, CCHC-type"/>
    <property type="match status" value="1"/>
</dbReference>
<dbReference type="GO" id="GO:0008270">
    <property type="term" value="F:zinc ion binding"/>
    <property type="evidence" value="ECO:0007669"/>
    <property type="project" value="UniProtKB-KW"/>
</dbReference>
<dbReference type="EMBL" id="FUEG01000012">
    <property type="protein sequence ID" value="SJL10340.1"/>
    <property type="molecule type" value="Genomic_DNA"/>
</dbReference>
<dbReference type="GO" id="GO:0006397">
    <property type="term" value="P:mRNA processing"/>
    <property type="evidence" value="ECO:0007669"/>
    <property type="project" value="UniProtKB-KW"/>
</dbReference>
<dbReference type="STRING" id="47428.A0A284RNL4"/>
<dbReference type="Proteomes" id="UP000219338">
    <property type="component" value="Unassembled WGS sequence"/>
</dbReference>
<evidence type="ECO:0000256" key="1">
    <source>
        <dbReference type="ARBA" id="ARBA00022664"/>
    </source>
</evidence>
<accession>A0A284RNL4</accession>
<keyword evidence="5" id="KW-1185">Reference proteome</keyword>
<evidence type="ECO:0000256" key="2">
    <source>
        <dbReference type="PROSITE-ProRule" id="PRU00047"/>
    </source>
</evidence>
<keyword evidence="1" id="KW-0507">mRNA processing</keyword>
<dbReference type="InterPro" id="IPR001878">
    <property type="entry name" value="Znf_CCHC"/>
</dbReference>
<feature type="domain" description="CCHC-type" evidence="3">
    <location>
        <begin position="228"/>
        <end position="241"/>
    </location>
</feature>
<evidence type="ECO:0000313" key="5">
    <source>
        <dbReference type="Proteomes" id="UP000219338"/>
    </source>
</evidence>
<dbReference type="AlphaFoldDB" id="A0A284RNL4"/>
<gene>
    <name evidence="4" type="ORF">ARMOST_13724</name>
</gene>
<keyword evidence="2" id="KW-0479">Metal-binding</keyword>
<reference evidence="5" key="1">
    <citation type="journal article" date="2017" name="Nat. Ecol. Evol.">
        <title>Genome expansion and lineage-specific genetic innovations in the forest pathogenic fungi Armillaria.</title>
        <authorList>
            <person name="Sipos G."/>
            <person name="Prasanna A.N."/>
            <person name="Walter M.C."/>
            <person name="O'Connor E."/>
            <person name="Balint B."/>
            <person name="Krizsan K."/>
            <person name="Kiss B."/>
            <person name="Hess J."/>
            <person name="Varga T."/>
            <person name="Slot J."/>
            <person name="Riley R."/>
            <person name="Boka B."/>
            <person name="Rigling D."/>
            <person name="Barry K."/>
            <person name="Lee J."/>
            <person name="Mihaltcheva S."/>
            <person name="LaButti K."/>
            <person name="Lipzen A."/>
            <person name="Waldron R."/>
            <person name="Moloney N.M."/>
            <person name="Sperisen C."/>
            <person name="Kredics L."/>
            <person name="Vagvoelgyi C."/>
            <person name="Patrignani A."/>
            <person name="Fitzpatrick D."/>
            <person name="Nagy I."/>
            <person name="Doyle S."/>
            <person name="Anderson J.B."/>
            <person name="Grigoriev I.V."/>
            <person name="Gueldener U."/>
            <person name="Muensterkoetter M."/>
            <person name="Nagy L.G."/>
        </authorList>
    </citation>
    <scope>NUCLEOTIDE SEQUENCE [LARGE SCALE GENOMIC DNA]</scope>
    <source>
        <strain evidence="5">C18/9</strain>
    </source>
</reference>
<dbReference type="GO" id="GO:0003676">
    <property type="term" value="F:nucleic acid binding"/>
    <property type="evidence" value="ECO:0007669"/>
    <property type="project" value="InterPro"/>
</dbReference>
<dbReference type="PANTHER" id="PTHR35317:SF29">
    <property type="entry name" value="CCHC-TYPE DOMAIN-CONTAINING PROTEIN"/>
    <property type="match status" value="1"/>
</dbReference>
<dbReference type="OrthoDB" id="3265539at2759"/>
<dbReference type="Pfam" id="PF14223">
    <property type="entry name" value="Retrotran_gag_2"/>
    <property type="match status" value="1"/>
</dbReference>
<name>A0A284RNL4_ARMOS</name>
<protein>
    <recommendedName>
        <fullName evidence="3">CCHC-type domain-containing protein</fullName>
    </recommendedName>
</protein>
<dbReference type="SUPFAM" id="SSF57756">
    <property type="entry name" value="Retrovirus zinc finger-like domains"/>
    <property type="match status" value="1"/>
</dbReference>
<organism evidence="4 5">
    <name type="scientific">Armillaria ostoyae</name>
    <name type="common">Armillaria root rot fungus</name>
    <dbReference type="NCBI Taxonomy" id="47428"/>
    <lineage>
        <taxon>Eukaryota</taxon>
        <taxon>Fungi</taxon>
        <taxon>Dikarya</taxon>
        <taxon>Basidiomycota</taxon>
        <taxon>Agaricomycotina</taxon>
        <taxon>Agaricomycetes</taxon>
        <taxon>Agaricomycetidae</taxon>
        <taxon>Agaricales</taxon>
        <taxon>Marasmiineae</taxon>
        <taxon>Physalacriaceae</taxon>
        <taxon>Armillaria</taxon>
    </lineage>
</organism>